<reference evidence="2" key="1">
    <citation type="journal article" date="2018" name="Nat. Plants">
        <title>Whole-genome landscape of Medicago truncatula symbiotic genes.</title>
        <authorList>
            <person name="Pecrix Y."/>
            <person name="Staton S.E."/>
            <person name="Sallet E."/>
            <person name="Lelandais-Briere C."/>
            <person name="Moreau S."/>
            <person name="Carrere S."/>
            <person name="Blein T."/>
            <person name="Jardinaud M.F."/>
            <person name="Latrasse D."/>
            <person name="Zouine M."/>
            <person name="Zahm M."/>
            <person name="Kreplak J."/>
            <person name="Mayjonade B."/>
            <person name="Satge C."/>
            <person name="Perez M."/>
            <person name="Cauet S."/>
            <person name="Marande W."/>
            <person name="Chantry-Darmon C."/>
            <person name="Lopez-Roques C."/>
            <person name="Bouchez O."/>
            <person name="Berard A."/>
            <person name="Debelle F."/>
            <person name="Munos S."/>
            <person name="Bendahmane A."/>
            <person name="Berges H."/>
            <person name="Niebel A."/>
            <person name="Buitink J."/>
            <person name="Frugier F."/>
            <person name="Benhamed M."/>
            <person name="Crespi M."/>
            <person name="Gouzy J."/>
            <person name="Gamas P."/>
        </authorList>
    </citation>
    <scope>NUCLEOTIDE SEQUENCE [LARGE SCALE GENOMIC DNA]</scope>
    <source>
        <strain evidence="2">cv. Jemalong A17</strain>
    </source>
</reference>
<gene>
    <name evidence="1" type="ORF">MtrunA17_Chr4g0073481</name>
</gene>
<proteinExistence type="predicted"/>
<evidence type="ECO:0000313" key="1">
    <source>
        <dbReference type="EMBL" id="RHN64843.1"/>
    </source>
</evidence>
<evidence type="ECO:0000313" key="2">
    <source>
        <dbReference type="Proteomes" id="UP000265566"/>
    </source>
</evidence>
<dbReference type="Gramene" id="rna27709">
    <property type="protein sequence ID" value="RHN64843.1"/>
    <property type="gene ID" value="gene27709"/>
</dbReference>
<dbReference type="Proteomes" id="UP000265566">
    <property type="component" value="Chromosome 4"/>
</dbReference>
<dbReference type="EMBL" id="PSQE01000004">
    <property type="protein sequence ID" value="RHN64843.1"/>
    <property type="molecule type" value="Genomic_DNA"/>
</dbReference>
<accession>A0A396IJJ5</accession>
<protein>
    <submittedName>
        <fullName evidence="1">Uncharacterized protein</fullName>
    </submittedName>
</protein>
<organism evidence="1 2">
    <name type="scientific">Medicago truncatula</name>
    <name type="common">Barrel medic</name>
    <name type="synonym">Medicago tribuloides</name>
    <dbReference type="NCBI Taxonomy" id="3880"/>
    <lineage>
        <taxon>Eukaryota</taxon>
        <taxon>Viridiplantae</taxon>
        <taxon>Streptophyta</taxon>
        <taxon>Embryophyta</taxon>
        <taxon>Tracheophyta</taxon>
        <taxon>Spermatophyta</taxon>
        <taxon>Magnoliopsida</taxon>
        <taxon>eudicotyledons</taxon>
        <taxon>Gunneridae</taxon>
        <taxon>Pentapetalae</taxon>
        <taxon>rosids</taxon>
        <taxon>fabids</taxon>
        <taxon>Fabales</taxon>
        <taxon>Fabaceae</taxon>
        <taxon>Papilionoideae</taxon>
        <taxon>50 kb inversion clade</taxon>
        <taxon>NPAAA clade</taxon>
        <taxon>Hologalegina</taxon>
        <taxon>IRL clade</taxon>
        <taxon>Trifolieae</taxon>
        <taxon>Medicago</taxon>
    </lineage>
</organism>
<name>A0A396IJJ5_MEDTR</name>
<comment type="caution">
    <text evidence="1">The sequence shown here is derived from an EMBL/GenBank/DDBJ whole genome shotgun (WGS) entry which is preliminary data.</text>
</comment>
<sequence>MMHLQYRPPLHHPLCSIRSTTQFLLTRVHAYHTIISKLTKAFPLN</sequence>
<dbReference type="AlphaFoldDB" id="A0A396IJJ5"/>